<name>A0ABQ2GKM8_9DEIO</name>
<proteinExistence type="predicted"/>
<evidence type="ECO:0008006" key="3">
    <source>
        <dbReference type="Google" id="ProtNLM"/>
    </source>
</evidence>
<sequence>MDHYPSRAAQALVLLHDREMRGFLEVWRQAEAANVCLPATSNPHYQSLEHLLWHVLNSSGQYLVRMCAHLGLPDPQPEAVPGIEDLQSQAGAYLERLLRW</sequence>
<gene>
    <name evidence="1" type="ORF">GCM10010841_06900</name>
</gene>
<organism evidence="1 2">
    <name type="scientific">Deinococcus aerophilus</name>
    <dbReference type="NCBI Taxonomy" id="522488"/>
    <lineage>
        <taxon>Bacteria</taxon>
        <taxon>Thermotogati</taxon>
        <taxon>Deinococcota</taxon>
        <taxon>Deinococci</taxon>
        <taxon>Deinococcales</taxon>
        <taxon>Deinococcaceae</taxon>
        <taxon>Deinococcus</taxon>
    </lineage>
</organism>
<reference evidence="2" key="1">
    <citation type="journal article" date="2019" name="Int. J. Syst. Evol. Microbiol.">
        <title>The Global Catalogue of Microorganisms (GCM) 10K type strain sequencing project: providing services to taxonomists for standard genome sequencing and annotation.</title>
        <authorList>
            <consortium name="The Broad Institute Genomics Platform"/>
            <consortium name="The Broad Institute Genome Sequencing Center for Infectious Disease"/>
            <person name="Wu L."/>
            <person name="Ma J."/>
        </authorList>
    </citation>
    <scope>NUCLEOTIDE SEQUENCE [LARGE SCALE GENOMIC DNA]</scope>
    <source>
        <strain evidence="2">JCM 15443</strain>
    </source>
</reference>
<comment type="caution">
    <text evidence="1">The sequence shown here is derived from an EMBL/GenBank/DDBJ whole genome shotgun (WGS) entry which is preliminary data.</text>
</comment>
<dbReference type="EMBL" id="BMOM01000003">
    <property type="protein sequence ID" value="GGM00984.1"/>
    <property type="molecule type" value="Genomic_DNA"/>
</dbReference>
<evidence type="ECO:0000313" key="2">
    <source>
        <dbReference type="Proteomes" id="UP000661918"/>
    </source>
</evidence>
<protein>
    <recommendedName>
        <fullName evidence="3">DinB-like domain-containing protein</fullName>
    </recommendedName>
</protein>
<dbReference type="Proteomes" id="UP000661918">
    <property type="component" value="Unassembled WGS sequence"/>
</dbReference>
<keyword evidence="2" id="KW-1185">Reference proteome</keyword>
<accession>A0ABQ2GKM8</accession>
<evidence type="ECO:0000313" key="1">
    <source>
        <dbReference type="EMBL" id="GGM00984.1"/>
    </source>
</evidence>